<dbReference type="AlphaFoldDB" id="A4TX42"/>
<dbReference type="InterPro" id="IPR051239">
    <property type="entry name" value="2'-dNMP_N-hydrolase"/>
</dbReference>
<dbReference type="GO" id="GO:0050144">
    <property type="term" value="F:nucleoside deoxyribosyltransferase activity"/>
    <property type="evidence" value="ECO:0007669"/>
    <property type="project" value="UniProtKB-EC"/>
</dbReference>
<dbReference type="SUPFAM" id="SSF52309">
    <property type="entry name" value="N-(deoxy)ribosyltransferase-like"/>
    <property type="match status" value="1"/>
</dbReference>
<gene>
    <name evidence="1" type="ORF">MGR_3681</name>
</gene>
<organism evidence="1">
    <name type="scientific">Magnetospirillum gryphiswaldense</name>
    <dbReference type="NCBI Taxonomy" id="55518"/>
    <lineage>
        <taxon>Bacteria</taxon>
        <taxon>Pseudomonadati</taxon>
        <taxon>Pseudomonadota</taxon>
        <taxon>Alphaproteobacteria</taxon>
        <taxon>Rhodospirillales</taxon>
        <taxon>Rhodospirillaceae</taxon>
        <taxon>Magnetospirillum</taxon>
    </lineage>
</organism>
<keyword evidence="1" id="KW-0808">Transferase</keyword>
<dbReference type="PANTHER" id="PTHR15364">
    <property type="entry name" value="2'-DEOXYNUCLEOSIDE 5'-PHOSPHATE N-HYDROLASE 1"/>
    <property type="match status" value="1"/>
</dbReference>
<dbReference type="Pfam" id="PF05014">
    <property type="entry name" value="Nuc_deoxyrib_tr"/>
    <property type="match status" value="1"/>
</dbReference>
<reference evidence="1" key="1">
    <citation type="journal article" date="2007" name="J. Bacteriol.">
        <title>Comparative genome analysis of four magnetotactic bacteria reveals a complex set of group-specific genes implicated in magnetosome biomineralization and function.</title>
        <authorList>
            <person name="Richter M."/>
            <person name="Kube M."/>
            <person name="Bazylinski D.A."/>
            <person name="Lombardot T."/>
            <person name="Gloeckner F.O."/>
            <person name="Reinhardt R."/>
            <person name="Schueler D."/>
        </authorList>
    </citation>
    <scope>NUCLEOTIDE SEQUENCE</scope>
    <source>
        <strain evidence="1">MSR-1</strain>
    </source>
</reference>
<evidence type="ECO:0000313" key="1">
    <source>
        <dbReference type="EMBL" id="CAM75199.1"/>
    </source>
</evidence>
<protein>
    <submittedName>
        <fullName evidence="1">Nucleoside 2-deoxyribosyltransferase</fullName>
        <ecNumber evidence="1">2.4.2.6</ecNumber>
    </submittedName>
</protein>
<accession>A4TX42</accession>
<dbReference type="PANTHER" id="PTHR15364:SF0">
    <property type="entry name" value="2'-DEOXYNUCLEOSIDE 5'-PHOSPHATE N-HYDROLASE 1"/>
    <property type="match status" value="1"/>
</dbReference>
<sequence>MDAIIAARRTMSRKPTLYLAGPAVFHPAAKALFQYLKEICAENGLEGVSPLDGEGKWQNLPQEQQAAAIRQANIDLIRACDAVIACISPFRGPGADAGTAWEMGFAEALGKPVFSWCEETRPYLERVEHQRDDDGRCFCQQHGMIVEDFGLVDNLMLTAGRFPPLPEFDQVIKQAAAELKG</sequence>
<dbReference type="GO" id="GO:0009159">
    <property type="term" value="P:deoxyribonucleoside monophosphate catabolic process"/>
    <property type="evidence" value="ECO:0007669"/>
    <property type="project" value="TreeGrafter"/>
</dbReference>
<dbReference type="EMBL" id="CU459003">
    <property type="protein sequence ID" value="CAM75199.1"/>
    <property type="molecule type" value="Genomic_DNA"/>
</dbReference>
<dbReference type="GO" id="GO:0070694">
    <property type="term" value="F:5-hydroxymethyl-dUMP N-hydrolase activity"/>
    <property type="evidence" value="ECO:0007669"/>
    <property type="project" value="TreeGrafter"/>
</dbReference>
<keyword evidence="1" id="KW-0328">Glycosyltransferase</keyword>
<dbReference type="Gene3D" id="3.40.50.450">
    <property type="match status" value="1"/>
</dbReference>
<dbReference type="InterPro" id="IPR007710">
    <property type="entry name" value="Nucleoside_deoxyribTrfase"/>
</dbReference>
<proteinExistence type="predicted"/>
<name>A4TX42_9PROT</name>
<dbReference type="EC" id="2.4.2.6" evidence="1"/>